<dbReference type="AlphaFoldDB" id="A0A7S3NQD7"/>
<sequence>MIQFSFVVLSWLILVTEALYIRPGALNGLLQPSLLLPSKYCEEDDNNLMDAPKGETEEEVWVTEEEVFGEDLEQDVGEQYTEGTDFVQESAPAIHHAESELDIETTHIVAHVESELIVETTHIVDEDAKSELAIETTDVVDEDAESELAIGTTHDTSDADTSDAEAESETTVCVEKRHDEVKSVVDLCTSSRDENKEEEEEGREEPKFSVDLQALASSTSENSESFEKIRSRGGAAQENSDPWHPQGRRRFLGYHIDESWRQSSEGRHDVLPGFVVGRPTADPFWHVAGFYEDM</sequence>
<feature type="signal peptide" evidence="2">
    <location>
        <begin position="1"/>
        <end position="18"/>
    </location>
</feature>
<protein>
    <submittedName>
        <fullName evidence="3">Uncharacterized protein</fullName>
    </submittedName>
</protein>
<feature type="region of interest" description="Disordered" evidence="1">
    <location>
        <begin position="188"/>
        <end position="248"/>
    </location>
</feature>
<feature type="chain" id="PRO_5031192804" evidence="2">
    <location>
        <begin position="19"/>
        <end position="294"/>
    </location>
</feature>
<reference evidence="3" key="1">
    <citation type="submission" date="2021-01" db="EMBL/GenBank/DDBJ databases">
        <authorList>
            <person name="Corre E."/>
            <person name="Pelletier E."/>
            <person name="Niang G."/>
            <person name="Scheremetjew M."/>
            <person name="Finn R."/>
            <person name="Kale V."/>
            <person name="Holt S."/>
            <person name="Cochrane G."/>
            <person name="Meng A."/>
            <person name="Brown T."/>
            <person name="Cohen L."/>
        </authorList>
    </citation>
    <scope>NUCLEOTIDE SEQUENCE</scope>
    <source>
        <strain evidence="3">CCMP1510</strain>
    </source>
</reference>
<feature type="region of interest" description="Disordered" evidence="1">
    <location>
        <begin position="137"/>
        <end position="171"/>
    </location>
</feature>
<name>A0A7S3NQD7_9STRA</name>
<dbReference type="EMBL" id="HBIJ01020315">
    <property type="protein sequence ID" value="CAE0372513.1"/>
    <property type="molecule type" value="Transcribed_RNA"/>
</dbReference>
<evidence type="ECO:0000313" key="3">
    <source>
        <dbReference type="EMBL" id="CAE0372513.1"/>
    </source>
</evidence>
<feature type="compositionally biased region" description="Acidic residues" evidence="1">
    <location>
        <begin position="158"/>
        <end position="168"/>
    </location>
</feature>
<accession>A0A7S3NQD7</accession>
<evidence type="ECO:0000256" key="1">
    <source>
        <dbReference type="SAM" id="MobiDB-lite"/>
    </source>
</evidence>
<organism evidence="3">
    <name type="scientific">Aureoumbra lagunensis</name>
    <dbReference type="NCBI Taxonomy" id="44058"/>
    <lineage>
        <taxon>Eukaryota</taxon>
        <taxon>Sar</taxon>
        <taxon>Stramenopiles</taxon>
        <taxon>Ochrophyta</taxon>
        <taxon>Pelagophyceae</taxon>
        <taxon>Pelagomonadales</taxon>
        <taxon>Aureoumbra</taxon>
    </lineage>
</organism>
<evidence type="ECO:0000256" key="2">
    <source>
        <dbReference type="SAM" id="SignalP"/>
    </source>
</evidence>
<gene>
    <name evidence="3" type="ORF">ALAG00032_LOCUS13297</name>
</gene>
<proteinExistence type="predicted"/>
<keyword evidence="2" id="KW-0732">Signal</keyword>